<dbReference type="InterPro" id="IPR037523">
    <property type="entry name" value="VOC_core"/>
</dbReference>
<organism evidence="5 6">
    <name type="scientific">Deinococcus ruber</name>
    <dbReference type="NCBI Taxonomy" id="1848197"/>
    <lineage>
        <taxon>Bacteria</taxon>
        <taxon>Thermotogati</taxon>
        <taxon>Deinococcota</taxon>
        <taxon>Deinococci</taxon>
        <taxon>Deinococcales</taxon>
        <taxon>Deinococcaceae</taxon>
        <taxon>Deinococcus</taxon>
    </lineage>
</organism>
<evidence type="ECO:0000256" key="3">
    <source>
        <dbReference type="ARBA" id="ARBA00023251"/>
    </source>
</evidence>
<dbReference type="InterPro" id="IPR029068">
    <property type="entry name" value="Glyas_Bleomycin-R_OHBP_Dase"/>
</dbReference>
<dbReference type="PROSITE" id="PS51819">
    <property type="entry name" value="VOC"/>
    <property type="match status" value="1"/>
</dbReference>
<evidence type="ECO:0000256" key="1">
    <source>
        <dbReference type="ARBA" id="ARBA00011051"/>
    </source>
</evidence>
<keyword evidence="3" id="KW-0046">Antibiotic resistance</keyword>
<accession>A0A918CAQ6</accession>
<dbReference type="Pfam" id="PF00903">
    <property type="entry name" value="Glyoxalase"/>
    <property type="match status" value="1"/>
</dbReference>
<dbReference type="CDD" id="cd08349">
    <property type="entry name" value="BLMA_like"/>
    <property type="match status" value="1"/>
</dbReference>
<dbReference type="InterPro" id="IPR000335">
    <property type="entry name" value="Bleomycin-R"/>
</dbReference>
<gene>
    <name evidence="5" type="ORF">GCM10008957_26010</name>
</gene>
<comment type="caution">
    <text evidence="5">The sequence shown here is derived from an EMBL/GenBank/DDBJ whole genome shotgun (WGS) entry which is preliminary data.</text>
</comment>
<dbReference type="Gene3D" id="3.10.180.10">
    <property type="entry name" value="2,3-Dihydroxybiphenyl 1,2-Dioxygenase, domain 1"/>
    <property type="match status" value="1"/>
</dbReference>
<reference evidence="5" key="2">
    <citation type="submission" date="2020-09" db="EMBL/GenBank/DDBJ databases">
        <authorList>
            <person name="Sun Q."/>
            <person name="Ohkuma M."/>
        </authorList>
    </citation>
    <scope>NUCLEOTIDE SEQUENCE</scope>
    <source>
        <strain evidence="5">JCM 31311</strain>
    </source>
</reference>
<evidence type="ECO:0000313" key="5">
    <source>
        <dbReference type="EMBL" id="GGR11948.1"/>
    </source>
</evidence>
<dbReference type="SUPFAM" id="SSF54593">
    <property type="entry name" value="Glyoxalase/Bleomycin resistance protein/Dihydroxybiphenyl dioxygenase"/>
    <property type="match status" value="1"/>
</dbReference>
<evidence type="ECO:0000259" key="4">
    <source>
        <dbReference type="PROSITE" id="PS51819"/>
    </source>
</evidence>
<evidence type="ECO:0000313" key="6">
    <source>
        <dbReference type="Proteomes" id="UP000603865"/>
    </source>
</evidence>
<dbReference type="RefSeq" id="WP_189090946.1">
    <property type="nucleotide sequence ID" value="NZ_BMQL01000014.1"/>
</dbReference>
<feature type="domain" description="VOC" evidence="4">
    <location>
        <begin position="11"/>
        <end position="139"/>
    </location>
</feature>
<dbReference type="EMBL" id="BMQL01000014">
    <property type="protein sequence ID" value="GGR11948.1"/>
    <property type="molecule type" value="Genomic_DNA"/>
</dbReference>
<dbReference type="InterPro" id="IPR004360">
    <property type="entry name" value="Glyas_Fos-R_dOase_dom"/>
</dbReference>
<protein>
    <recommendedName>
        <fullName evidence="2">Bleomycin resistance protein</fullName>
    </recommendedName>
</protein>
<proteinExistence type="inferred from homology"/>
<name>A0A918CAQ6_9DEIO</name>
<dbReference type="AlphaFoldDB" id="A0A918CAQ6"/>
<comment type="similarity">
    <text evidence="1">Belongs to the bleomycin resistance protein family.</text>
</comment>
<dbReference type="Proteomes" id="UP000603865">
    <property type="component" value="Unassembled WGS sequence"/>
</dbReference>
<sequence>MTELNNRPAGGFNPLVPELAVFDLPRSLAFWCTGLGFRVAYQRPEEGFAYLERGGAQIMLSVVNPKWVAAPYEVPLGRGINFQIGVDSIAPILTALEQLDSPLFHAPHEAWHRVGATELGDIQFTAQDPNGYLIRFSQSLGERPVGA</sequence>
<reference evidence="5" key="1">
    <citation type="journal article" date="2014" name="Int. J. Syst. Evol. Microbiol.">
        <title>Complete genome sequence of Corynebacterium casei LMG S-19264T (=DSM 44701T), isolated from a smear-ripened cheese.</title>
        <authorList>
            <consortium name="US DOE Joint Genome Institute (JGI-PGF)"/>
            <person name="Walter F."/>
            <person name="Albersmeier A."/>
            <person name="Kalinowski J."/>
            <person name="Ruckert C."/>
        </authorList>
    </citation>
    <scope>NUCLEOTIDE SEQUENCE</scope>
    <source>
        <strain evidence="5">JCM 31311</strain>
    </source>
</reference>
<keyword evidence="6" id="KW-1185">Reference proteome</keyword>
<evidence type="ECO:0000256" key="2">
    <source>
        <dbReference type="ARBA" id="ARBA00021572"/>
    </source>
</evidence>
<dbReference type="GO" id="GO:0046677">
    <property type="term" value="P:response to antibiotic"/>
    <property type="evidence" value="ECO:0007669"/>
    <property type="project" value="UniProtKB-KW"/>
</dbReference>